<dbReference type="AlphaFoldDB" id="A0A016WR44"/>
<evidence type="ECO:0000313" key="7">
    <source>
        <dbReference type="Proteomes" id="UP000024635"/>
    </source>
</evidence>
<dbReference type="Proteomes" id="UP000024635">
    <property type="component" value="Unassembled WGS sequence"/>
</dbReference>
<dbReference type="InterPro" id="IPR039997">
    <property type="entry name" value="TFE"/>
</dbReference>
<name>A0A016WR44_9BILA</name>
<comment type="similarity">
    <text evidence="1">Belongs to the TFIIE alpha subunit family.</text>
</comment>
<keyword evidence="7" id="KW-1185">Reference proteome</keyword>
<dbReference type="Pfam" id="PF11521">
    <property type="entry name" value="TFIIE-A_C"/>
    <property type="match status" value="1"/>
</dbReference>
<feature type="domain" description="HTH TFE/IIEalpha-type" evidence="5">
    <location>
        <begin position="27"/>
        <end position="117"/>
    </location>
</feature>
<accession>A0A016WR44</accession>
<dbReference type="PANTHER" id="PTHR13097">
    <property type="entry name" value="TRANSCRIPTION INITIATION FACTOR IIE, ALPHA SUBUNIT"/>
    <property type="match status" value="1"/>
</dbReference>
<feature type="compositionally biased region" description="Basic and acidic residues" evidence="4">
    <location>
        <begin position="345"/>
        <end position="354"/>
    </location>
</feature>
<keyword evidence="3" id="KW-0804">Transcription</keyword>
<dbReference type="InterPro" id="IPR017919">
    <property type="entry name" value="TFIIE/TFIIEa_HTH"/>
</dbReference>
<evidence type="ECO:0000256" key="2">
    <source>
        <dbReference type="ARBA" id="ARBA00023015"/>
    </source>
</evidence>
<evidence type="ECO:0000256" key="3">
    <source>
        <dbReference type="ARBA" id="ARBA00023163"/>
    </source>
</evidence>
<comment type="caution">
    <text evidence="6">The sequence shown here is derived from an EMBL/GenBank/DDBJ whole genome shotgun (WGS) entry which is preliminary data.</text>
</comment>
<dbReference type="InterPro" id="IPR024550">
    <property type="entry name" value="TFIIEa/SarR/Rpc3_HTH_dom"/>
</dbReference>
<organism evidence="6 7">
    <name type="scientific">Ancylostoma ceylanicum</name>
    <dbReference type="NCBI Taxonomy" id="53326"/>
    <lineage>
        <taxon>Eukaryota</taxon>
        <taxon>Metazoa</taxon>
        <taxon>Ecdysozoa</taxon>
        <taxon>Nematoda</taxon>
        <taxon>Chromadorea</taxon>
        <taxon>Rhabditida</taxon>
        <taxon>Rhabditina</taxon>
        <taxon>Rhabditomorpha</taxon>
        <taxon>Strongyloidea</taxon>
        <taxon>Ancylostomatidae</taxon>
        <taxon>Ancylostomatinae</taxon>
        <taxon>Ancylostoma</taxon>
    </lineage>
</organism>
<feature type="compositionally biased region" description="Acidic residues" evidence="4">
    <location>
        <begin position="365"/>
        <end position="379"/>
    </location>
</feature>
<evidence type="ECO:0000256" key="1">
    <source>
        <dbReference type="ARBA" id="ARBA00008947"/>
    </source>
</evidence>
<proteinExistence type="inferred from homology"/>
<evidence type="ECO:0000313" key="6">
    <source>
        <dbReference type="EMBL" id="EYC41488.1"/>
    </source>
</evidence>
<dbReference type="InterPro" id="IPR013083">
    <property type="entry name" value="Znf_RING/FYVE/PHD"/>
</dbReference>
<reference evidence="7" key="1">
    <citation type="journal article" date="2015" name="Nat. Genet.">
        <title>The genome and transcriptome of the zoonotic hookworm Ancylostoma ceylanicum identify infection-specific gene families.</title>
        <authorList>
            <person name="Schwarz E.M."/>
            <person name="Hu Y."/>
            <person name="Antoshechkin I."/>
            <person name="Miller M.M."/>
            <person name="Sternberg P.W."/>
            <person name="Aroian R.V."/>
        </authorList>
    </citation>
    <scope>NUCLEOTIDE SEQUENCE</scope>
    <source>
        <strain evidence="7">HY135</strain>
    </source>
</reference>
<feature type="compositionally biased region" description="Polar residues" evidence="4">
    <location>
        <begin position="305"/>
        <end position="317"/>
    </location>
</feature>
<dbReference type="PROSITE" id="PS51344">
    <property type="entry name" value="HTH_TFE_IIE"/>
    <property type="match status" value="1"/>
</dbReference>
<protein>
    <recommendedName>
        <fullName evidence="5">HTH TFE/IIEalpha-type domain-containing protein</fullName>
    </recommendedName>
</protein>
<dbReference type="OrthoDB" id="361102at2759"/>
<dbReference type="EMBL" id="JARK01000167">
    <property type="protein sequence ID" value="EYC41488.1"/>
    <property type="molecule type" value="Genomic_DNA"/>
</dbReference>
<feature type="region of interest" description="Disordered" evidence="4">
    <location>
        <begin position="297"/>
        <end position="418"/>
    </location>
</feature>
<dbReference type="InterPro" id="IPR021600">
    <property type="entry name" value="TFIIE_asu_C"/>
</dbReference>
<dbReference type="Gene3D" id="6.10.140.1250">
    <property type="match status" value="1"/>
</dbReference>
<dbReference type="GO" id="GO:0006367">
    <property type="term" value="P:transcription initiation at RNA polymerase II promoter"/>
    <property type="evidence" value="ECO:0007669"/>
    <property type="project" value="InterPro"/>
</dbReference>
<dbReference type="PANTHER" id="PTHR13097:SF7">
    <property type="entry name" value="GENERAL TRANSCRIPTION FACTOR IIE SUBUNIT 1"/>
    <property type="match status" value="1"/>
</dbReference>
<gene>
    <name evidence="6" type="primary">Acey_s0567.g32</name>
    <name evidence="6" type="synonym">Acey-ZK550.4</name>
    <name evidence="6" type="ORF">Y032_0567g32</name>
</gene>
<dbReference type="Pfam" id="PF02002">
    <property type="entry name" value="TFIIE_alpha"/>
    <property type="match status" value="1"/>
</dbReference>
<keyword evidence="2" id="KW-0805">Transcription regulation</keyword>
<feature type="compositionally biased region" description="Low complexity" evidence="4">
    <location>
        <begin position="318"/>
        <end position="339"/>
    </location>
</feature>
<sequence>MSSTAAPTGGDAKAPETTVVTEVPPSLHRALLMMVKNFFSKEHYLVVYYIMRSVCIREENLRSRLNFDQKQLRQLLAGLKNEKLVKDRLLQQKNETGRNVSIIFYFINYRAIINVLKYKIDHMRQMLEAREKNELQKANYKCEQCGAQYEDMDIDRIFDPQTGTLKCWRCQGEVTQDITGGPTQVTRTLLARFNEQMLPLFAAIRELAGIQLAPHLLEPDINQYLAEEDKAAEPQQQLLDFSTSAGGNRAQLGGVAHSYNSGPSIKYANADQITVDLNADANSKPVEEAKVVPTWLQDDAIGGSEQDTTTDTINLGTESAPPISHASSSVSLSLMAELEGVTEEPAAKRQRTSEGDNGATNGEAGGEEDEEEEDEEEEMVSVAGKMVPLSEVTSEMVAEMTEEERDRYTSIMQETLYY</sequence>
<evidence type="ECO:0000256" key="4">
    <source>
        <dbReference type="SAM" id="MobiDB-lite"/>
    </source>
</evidence>
<evidence type="ECO:0000259" key="5">
    <source>
        <dbReference type="PROSITE" id="PS51344"/>
    </source>
</evidence>
<dbReference type="InterPro" id="IPR002853">
    <property type="entry name" value="TFIIE_asu"/>
</dbReference>
<dbReference type="STRING" id="53326.A0A016WR44"/>
<dbReference type="SUPFAM" id="SSF57783">
    <property type="entry name" value="Zinc beta-ribbon"/>
    <property type="match status" value="1"/>
</dbReference>
<dbReference type="GO" id="GO:0005673">
    <property type="term" value="C:transcription factor TFIIE complex"/>
    <property type="evidence" value="ECO:0007669"/>
    <property type="project" value="TreeGrafter"/>
</dbReference>
<dbReference type="SMART" id="SM00531">
    <property type="entry name" value="TFIIE"/>
    <property type="match status" value="1"/>
</dbReference>
<dbReference type="Gene3D" id="3.30.40.10">
    <property type="entry name" value="Zinc/RING finger domain, C3HC4 (zinc finger)"/>
    <property type="match status" value="1"/>
</dbReference>